<dbReference type="Proteomes" id="UP001217417">
    <property type="component" value="Unassembled WGS sequence"/>
</dbReference>
<protein>
    <submittedName>
        <fullName evidence="1">Uncharacterized protein</fullName>
    </submittedName>
</protein>
<evidence type="ECO:0000313" key="1">
    <source>
        <dbReference type="EMBL" id="KAJ8101276.1"/>
    </source>
</evidence>
<organism evidence="1 2">
    <name type="scientific">Lipomyces tetrasporus</name>
    <dbReference type="NCBI Taxonomy" id="54092"/>
    <lineage>
        <taxon>Eukaryota</taxon>
        <taxon>Fungi</taxon>
        <taxon>Dikarya</taxon>
        <taxon>Ascomycota</taxon>
        <taxon>Saccharomycotina</taxon>
        <taxon>Lipomycetes</taxon>
        <taxon>Lipomycetales</taxon>
        <taxon>Lipomycetaceae</taxon>
        <taxon>Lipomyces</taxon>
    </lineage>
</organism>
<dbReference type="RefSeq" id="XP_056044726.1">
    <property type="nucleotide sequence ID" value="XM_056189243.1"/>
</dbReference>
<sequence>MPYTTVTTISDDFSDGEFLEYTGSESRPASPSILSASMSDVDHNDKDNNYEKDEDHAVSVSNGYFYSPTVLAQSFVSSGIHEQVVHQCGFHMKLTKPEAALLYAFAAYFCLNGPVGFRNKIHLKFECKEPLNFQYDREVSMREVFGMRITHLAFAQYVSAVKNSLPKGIACPMTQKYGEYFPNFAFMRTHLATASSVVENVQCHRKTTTRDRIAVASSKSSTADYKSPADVDLSEIVL</sequence>
<reference evidence="1" key="1">
    <citation type="submission" date="2023-03" db="EMBL/GenBank/DDBJ databases">
        <title>Near-Complete genome sequence of Lipomyces tetrasporous NRRL Y-64009, an oleaginous yeast capable of growing on lignocellulosic hydrolysates.</title>
        <authorList>
            <consortium name="Lawrence Berkeley National Laboratory"/>
            <person name="Jagtap S.S."/>
            <person name="Liu J.-J."/>
            <person name="Walukiewicz H.E."/>
            <person name="Pangilinan J."/>
            <person name="Lipzen A."/>
            <person name="Ahrendt S."/>
            <person name="Koriabine M."/>
            <person name="Cobaugh K."/>
            <person name="Salamov A."/>
            <person name="Yoshinaga Y."/>
            <person name="Ng V."/>
            <person name="Daum C."/>
            <person name="Grigoriev I.V."/>
            <person name="Slininger P.J."/>
            <person name="Dien B.S."/>
            <person name="Jin Y.-S."/>
            <person name="Rao C.V."/>
        </authorList>
    </citation>
    <scope>NUCLEOTIDE SEQUENCE</scope>
    <source>
        <strain evidence="1">NRRL Y-64009</strain>
    </source>
</reference>
<dbReference type="AlphaFoldDB" id="A0AAD7VTS0"/>
<dbReference type="EMBL" id="JARPMG010000004">
    <property type="protein sequence ID" value="KAJ8101276.1"/>
    <property type="molecule type" value="Genomic_DNA"/>
</dbReference>
<comment type="caution">
    <text evidence="1">The sequence shown here is derived from an EMBL/GenBank/DDBJ whole genome shotgun (WGS) entry which is preliminary data.</text>
</comment>
<dbReference type="GeneID" id="80884409"/>
<name>A0AAD7VTS0_9ASCO</name>
<keyword evidence="2" id="KW-1185">Reference proteome</keyword>
<accession>A0AAD7VTS0</accession>
<evidence type="ECO:0000313" key="2">
    <source>
        <dbReference type="Proteomes" id="UP001217417"/>
    </source>
</evidence>
<gene>
    <name evidence="1" type="ORF">POJ06DRAFT_267436</name>
</gene>
<proteinExistence type="predicted"/>